<comment type="caution">
    <text evidence="2">The sequence shown here is derived from an EMBL/GenBank/DDBJ whole genome shotgun (WGS) entry which is preliminary data.</text>
</comment>
<dbReference type="RefSeq" id="XP_019028855.1">
    <property type="nucleotide sequence ID" value="XM_019179097.1"/>
</dbReference>
<feature type="region of interest" description="Disordered" evidence="1">
    <location>
        <begin position="1"/>
        <end position="28"/>
    </location>
</feature>
<gene>
    <name evidence="2" type="ORF">L198_07083</name>
</gene>
<dbReference type="GeneID" id="30196294"/>
<keyword evidence="3" id="KW-1185">Reference proteome</keyword>
<organism evidence="2 3">
    <name type="scientific">Cryptococcus wingfieldii CBS 7118</name>
    <dbReference type="NCBI Taxonomy" id="1295528"/>
    <lineage>
        <taxon>Eukaryota</taxon>
        <taxon>Fungi</taxon>
        <taxon>Dikarya</taxon>
        <taxon>Basidiomycota</taxon>
        <taxon>Agaricomycotina</taxon>
        <taxon>Tremellomycetes</taxon>
        <taxon>Tremellales</taxon>
        <taxon>Cryptococcaceae</taxon>
        <taxon>Cryptococcus</taxon>
    </lineage>
</organism>
<evidence type="ECO:0000313" key="2">
    <source>
        <dbReference type="EMBL" id="ODN87081.1"/>
    </source>
</evidence>
<evidence type="ECO:0000313" key="3">
    <source>
        <dbReference type="Proteomes" id="UP000094819"/>
    </source>
</evidence>
<dbReference type="EMBL" id="AWGH01000029">
    <property type="protein sequence ID" value="ODN87081.1"/>
    <property type="molecule type" value="Genomic_DNA"/>
</dbReference>
<sequence>MHSIQLHSSSCSHPFHSPHHVHARSTTSDVRLFPTTAQRRWDHHPPFPRLSLSISFSNHDHHLALSLARSWIFPEKCRNLPHPLTILSWVAPDSHHEPGDLFYFSGDIAHDGNASFALPMHSASEAHINTSSPTVPKYQRLLQESSGIFKQKKTEKILEKGEAQRCSASGGEVEVDVPKLNREAEVPEWERGIDSEGEGSVAKRMSFVKSVEGLCNRVGTGSVPRFGINPSGINSAPVLAIADTHDATCVIAACSVPCCLPLSGLRPKVPCVFKTASLRVGLGATPKQSGLKLENALN</sequence>
<name>A0A1E3IH62_9TREE</name>
<protein>
    <submittedName>
        <fullName evidence="2">Uncharacterized protein</fullName>
    </submittedName>
</protein>
<reference evidence="2 3" key="1">
    <citation type="submission" date="2016-06" db="EMBL/GenBank/DDBJ databases">
        <title>Evolution of pathogenesis and genome organization in the Tremellales.</title>
        <authorList>
            <person name="Cuomo C."/>
            <person name="Litvintseva A."/>
            <person name="Heitman J."/>
            <person name="Chen Y."/>
            <person name="Sun S."/>
            <person name="Springer D."/>
            <person name="Dromer F."/>
            <person name="Young S."/>
            <person name="Zeng Q."/>
            <person name="Chapman S."/>
            <person name="Gujja S."/>
            <person name="Saif S."/>
            <person name="Birren B."/>
        </authorList>
    </citation>
    <scope>NUCLEOTIDE SEQUENCE [LARGE SCALE GENOMIC DNA]</scope>
    <source>
        <strain evidence="2 3">CBS 7118</strain>
    </source>
</reference>
<accession>A0A1E3IH62</accession>
<dbReference type="AlphaFoldDB" id="A0A1E3IH62"/>
<dbReference type="Proteomes" id="UP000094819">
    <property type="component" value="Unassembled WGS sequence"/>
</dbReference>
<proteinExistence type="predicted"/>
<evidence type="ECO:0000256" key="1">
    <source>
        <dbReference type="SAM" id="MobiDB-lite"/>
    </source>
</evidence>